<sequence>MAEPLEKSNRIAGDTEKRAEMTPSRPPVVAYGRLPVSEFAYDRPGAASPFGDDQRLPLPHERITYVHPSEDDETSVHP</sequence>
<keyword evidence="3" id="KW-1185">Reference proteome</keyword>
<feature type="compositionally biased region" description="Basic and acidic residues" evidence="1">
    <location>
        <begin position="1"/>
        <end position="20"/>
    </location>
</feature>
<accession>A0A8J3VTK1</accession>
<feature type="region of interest" description="Disordered" evidence="1">
    <location>
        <begin position="1"/>
        <end position="26"/>
    </location>
</feature>
<proteinExistence type="predicted"/>
<evidence type="ECO:0000256" key="1">
    <source>
        <dbReference type="SAM" id="MobiDB-lite"/>
    </source>
</evidence>
<gene>
    <name evidence="2" type="ORF">Raf01_57650</name>
</gene>
<evidence type="ECO:0000313" key="3">
    <source>
        <dbReference type="Proteomes" id="UP000642748"/>
    </source>
</evidence>
<protein>
    <submittedName>
        <fullName evidence="2">Uncharacterized protein</fullName>
    </submittedName>
</protein>
<dbReference type="RefSeq" id="WP_203921269.1">
    <property type="nucleotide sequence ID" value="NZ_BONZ01000056.1"/>
</dbReference>
<comment type="caution">
    <text evidence="2">The sequence shown here is derived from an EMBL/GenBank/DDBJ whole genome shotgun (WGS) entry which is preliminary data.</text>
</comment>
<name>A0A8J3VTK1_9ACTN</name>
<organism evidence="2 3">
    <name type="scientific">Rugosimonospora africana</name>
    <dbReference type="NCBI Taxonomy" id="556532"/>
    <lineage>
        <taxon>Bacteria</taxon>
        <taxon>Bacillati</taxon>
        <taxon>Actinomycetota</taxon>
        <taxon>Actinomycetes</taxon>
        <taxon>Micromonosporales</taxon>
        <taxon>Micromonosporaceae</taxon>
        <taxon>Rugosimonospora</taxon>
    </lineage>
</organism>
<evidence type="ECO:0000313" key="2">
    <source>
        <dbReference type="EMBL" id="GIH17593.1"/>
    </source>
</evidence>
<reference evidence="2" key="1">
    <citation type="submission" date="2021-01" db="EMBL/GenBank/DDBJ databases">
        <title>Whole genome shotgun sequence of Rugosimonospora africana NBRC 104875.</title>
        <authorList>
            <person name="Komaki H."/>
            <person name="Tamura T."/>
        </authorList>
    </citation>
    <scope>NUCLEOTIDE SEQUENCE</scope>
    <source>
        <strain evidence="2">NBRC 104875</strain>
    </source>
</reference>
<dbReference type="EMBL" id="BONZ01000056">
    <property type="protein sequence ID" value="GIH17593.1"/>
    <property type="molecule type" value="Genomic_DNA"/>
</dbReference>
<dbReference type="AlphaFoldDB" id="A0A8J3VTK1"/>
<dbReference type="Proteomes" id="UP000642748">
    <property type="component" value="Unassembled WGS sequence"/>
</dbReference>